<keyword evidence="12" id="KW-0732">Signal</keyword>
<feature type="repeat" description="Solcar" evidence="10">
    <location>
        <begin position="110"/>
        <end position="200"/>
    </location>
</feature>
<evidence type="ECO:0000256" key="8">
    <source>
        <dbReference type="ARBA" id="ARBA00023128"/>
    </source>
</evidence>
<dbReference type="Pfam" id="PF00153">
    <property type="entry name" value="Mito_carr"/>
    <property type="match status" value="3"/>
</dbReference>
<keyword evidence="4 10" id="KW-0812">Transmembrane</keyword>
<dbReference type="OrthoDB" id="448427at2759"/>
<evidence type="ECO:0000256" key="7">
    <source>
        <dbReference type="ARBA" id="ARBA00022989"/>
    </source>
</evidence>
<evidence type="ECO:0000313" key="13">
    <source>
        <dbReference type="EMBL" id="EGR32123.1"/>
    </source>
</evidence>
<evidence type="ECO:0000256" key="12">
    <source>
        <dbReference type="SAM" id="SignalP"/>
    </source>
</evidence>
<dbReference type="EMBL" id="GL983778">
    <property type="protein sequence ID" value="EGR32123.1"/>
    <property type="molecule type" value="Genomic_DNA"/>
</dbReference>
<dbReference type="GO" id="GO:0005743">
    <property type="term" value="C:mitochondrial inner membrane"/>
    <property type="evidence" value="ECO:0007669"/>
    <property type="project" value="UniProtKB-SubCell"/>
</dbReference>
<dbReference type="PANTHER" id="PTHR45618">
    <property type="entry name" value="MITOCHONDRIAL DICARBOXYLATE CARRIER-RELATED"/>
    <property type="match status" value="1"/>
</dbReference>
<evidence type="ECO:0000256" key="11">
    <source>
        <dbReference type="RuleBase" id="RU000488"/>
    </source>
</evidence>
<feature type="repeat" description="Solcar" evidence="10">
    <location>
        <begin position="210"/>
        <end position="298"/>
    </location>
</feature>
<dbReference type="PROSITE" id="PS50920">
    <property type="entry name" value="SOLCAR"/>
    <property type="match status" value="3"/>
</dbReference>
<keyword evidence="8" id="KW-0496">Mitochondrion</keyword>
<dbReference type="Gene3D" id="1.50.40.10">
    <property type="entry name" value="Mitochondrial carrier domain"/>
    <property type="match status" value="1"/>
</dbReference>
<accession>G0QRN4</accession>
<name>G0QRN4_ICHMU</name>
<keyword evidence="6" id="KW-0999">Mitochondrion inner membrane</keyword>
<evidence type="ECO:0000256" key="5">
    <source>
        <dbReference type="ARBA" id="ARBA00022737"/>
    </source>
</evidence>
<evidence type="ECO:0000256" key="6">
    <source>
        <dbReference type="ARBA" id="ARBA00022792"/>
    </source>
</evidence>
<dbReference type="PRINTS" id="PR00784">
    <property type="entry name" value="MTUNCOUPLING"/>
</dbReference>
<dbReference type="RefSeq" id="XP_004035609.1">
    <property type="nucleotide sequence ID" value="XM_004035561.1"/>
</dbReference>
<evidence type="ECO:0000313" key="14">
    <source>
        <dbReference type="Proteomes" id="UP000008983"/>
    </source>
</evidence>
<feature type="signal peptide" evidence="12">
    <location>
        <begin position="1"/>
        <end position="24"/>
    </location>
</feature>
<keyword evidence="14" id="KW-1185">Reference proteome</keyword>
<dbReference type="InterPro" id="IPR018108">
    <property type="entry name" value="MCP_transmembrane"/>
</dbReference>
<reference evidence="13 14" key="1">
    <citation type="submission" date="2011-07" db="EMBL/GenBank/DDBJ databases">
        <authorList>
            <person name="Coyne R."/>
            <person name="Brami D."/>
            <person name="Johnson J."/>
            <person name="Hostetler J."/>
            <person name="Hannick L."/>
            <person name="Clark T."/>
            <person name="Cassidy-Hanley D."/>
            <person name="Inman J."/>
        </authorList>
    </citation>
    <scope>NUCLEOTIDE SEQUENCE [LARGE SCALE GENOMIC DNA]</scope>
    <source>
        <strain evidence="13 14">G5</strain>
    </source>
</reference>
<protein>
    <recommendedName>
        <fullName evidence="15">Mitochondrial carrier protein</fullName>
    </recommendedName>
</protein>
<keyword evidence="3 11" id="KW-0813">Transport</keyword>
<dbReference type="eggNOG" id="KOG0753">
    <property type="taxonomic scope" value="Eukaryota"/>
</dbReference>
<comment type="similarity">
    <text evidence="2 11">Belongs to the mitochondrial carrier (TC 2.A.29) family.</text>
</comment>
<evidence type="ECO:0000256" key="3">
    <source>
        <dbReference type="ARBA" id="ARBA00022448"/>
    </source>
</evidence>
<evidence type="ECO:0000256" key="1">
    <source>
        <dbReference type="ARBA" id="ARBA00004448"/>
    </source>
</evidence>
<dbReference type="AlphaFoldDB" id="G0QRN4"/>
<evidence type="ECO:0000256" key="9">
    <source>
        <dbReference type="ARBA" id="ARBA00023136"/>
    </source>
</evidence>
<proteinExistence type="inferred from homology"/>
<evidence type="ECO:0000256" key="10">
    <source>
        <dbReference type="PROSITE-ProRule" id="PRU00282"/>
    </source>
</evidence>
<dbReference type="InterPro" id="IPR050391">
    <property type="entry name" value="Mito_Metabolite_Transporter"/>
</dbReference>
<dbReference type="Proteomes" id="UP000008983">
    <property type="component" value="Unassembled WGS sequence"/>
</dbReference>
<dbReference type="InterPro" id="IPR023395">
    <property type="entry name" value="MCP_dom_sf"/>
</dbReference>
<comment type="subcellular location">
    <subcellularLocation>
        <location evidence="1">Mitochondrion inner membrane</location>
        <topology evidence="1">Multi-pass membrane protein</topology>
    </subcellularLocation>
</comment>
<evidence type="ECO:0000256" key="2">
    <source>
        <dbReference type="ARBA" id="ARBA00006375"/>
    </source>
</evidence>
<dbReference type="OMA" id="HARRYCS"/>
<feature type="chain" id="PRO_5003408160" description="Mitochondrial carrier protein" evidence="12">
    <location>
        <begin position="25"/>
        <end position="310"/>
    </location>
</feature>
<organism evidence="13 14">
    <name type="scientific">Ichthyophthirius multifiliis</name>
    <name type="common">White spot disease agent</name>
    <name type="synonym">Ich</name>
    <dbReference type="NCBI Taxonomy" id="5932"/>
    <lineage>
        <taxon>Eukaryota</taxon>
        <taxon>Sar</taxon>
        <taxon>Alveolata</taxon>
        <taxon>Ciliophora</taxon>
        <taxon>Intramacronucleata</taxon>
        <taxon>Oligohymenophorea</taxon>
        <taxon>Hymenostomatida</taxon>
        <taxon>Ophryoglenina</taxon>
        <taxon>Ichthyophthirius</taxon>
    </lineage>
</organism>
<feature type="repeat" description="Solcar" evidence="10">
    <location>
        <begin position="8"/>
        <end position="100"/>
    </location>
</feature>
<dbReference type="SUPFAM" id="SSF103506">
    <property type="entry name" value="Mitochondrial carrier"/>
    <property type="match status" value="1"/>
</dbReference>
<dbReference type="FunFam" id="1.50.40.10:FF:000062">
    <property type="entry name" value="mitochondrial uncoupling protein 3"/>
    <property type="match status" value="1"/>
</dbReference>
<keyword evidence="9 10" id="KW-0472">Membrane</keyword>
<dbReference type="InParanoid" id="G0QRN4"/>
<keyword evidence="5" id="KW-0677">Repeat</keyword>
<dbReference type="InterPro" id="IPR002067">
    <property type="entry name" value="MCP"/>
</dbReference>
<evidence type="ECO:0008006" key="15">
    <source>
        <dbReference type="Google" id="ProtNLM"/>
    </source>
</evidence>
<dbReference type="GeneID" id="14908277"/>
<evidence type="ECO:0000256" key="4">
    <source>
        <dbReference type="ARBA" id="ARBA00022692"/>
    </source>
</evidence>
<gene>
    <name evidence="13" type="ORF">IMG5_095380</name>
</gene>
<sequence>MSNSNQSLPMWVMMLTGGISGSIAETATIPFDTAKVRLQIQPGHAEAGKPLKYNGVLGTVKVMIKEEGFLSLYSGLNAGLQRQMVFASIRIGLYEPVRNFYSSKEELGQTPLYKKILAGLTTGCIGIMVANPTDLVKIRLQAEGKKPAGERRYNGVLDAYTKIVRTQGAAGLWQGLAPNIVRNSVINATELATYDESKQFFVSRKLLHDHSISTHMICSAIAGFVAAVVGSPVDVLKTRIMNSSSGSGTQYKGVLDCVFRTFQEDGFMAFYKGFVPNAQRIITWNICMFMSLHQIRKTVGETYYGINKNH</sequence>
<dbReference type="GO" id="GO:0055085">
    <property type="term" value="P:transmembrane transport"/>
    <property type="evidence" value="ECO:0007669"/>
    <property type="project" value="InterPro"/>
</dbReference>
<keyword evidence="7" id="KW-1133">Transmembrane helix</keyword>